<evidence type="ECO:0008006" key="3">
    <source>
        <dbReference type="Google" id="ProtNLM"/>
    </source>
</evidence>
<reference evidence="2" key="1">
    <citation type="submission" date="2018-12" db="EMBL/GenBank/DDBJ databases">
        <title>Tengunoibacter tsumagoiensis gen. nov., sp. nov., Dictyobacter kobayashii sp. nov., D. alpinus sp. nov., and D. joshuensis sp. nov. and description of Dictyobacteraceae fam. nov. within the order Ktedonobacterales isolated from Tengu-no-mugimeshi.</title>
        <authorList>
            <person name="Wang C.M."/>
            <person name="Zheng Y."/>
            <person name="Sakai Y."/>
            <person name="Toyoda A."/>
            <person name="Minakuchi Y."/>
            <person name="Abe K."/>
            <person name="Yokota A."/>
            <person name="Yabe S."/>
        </authorList>
    </citation>
    <scope>NUCLEOTIDE SEQUENCE [LARGE SCALE GENOMIC DNA]</scope>
    <source>
        <strain evidence="2">S-27</strain>
    </source>
</reference>
<name>A0A401ZBU1_9CHLR</name>
<keyword evidence="2" id="KW-1185">Reference proteome</keyword>
<accession>A0A401ZBU1</accession>
<dbReference type="EMBL" id="BIFQ01000001">
    <property type="protein sequence ID" value="GCE04335.1"/>
    <property type="molecule type" value="Genomic_DNA"/>
</dbReference>
<gene>
    <name evidence="1" type="ORF">KDAU_16640</name>
</gene>
<protein>
    <recommendedName>
        <fullName evidence="3">UDP-N-acetylglucosamine kinase</fullName>
    </recommendedName>
</protein>
<dbReference type="OrthoDB" id="161792at2"/>
<proteinExistence type="predicted"/>
<organism evidence="1 2">
    <name type="scientific">Dictyobacter aurantiacus</name>
    <dbReference type="NCBI Taxonomy" id="1936993"/>
    <lineage>
        <taxon>Bacteria</taxon>
        <taxon>Bacillati</taxon>
        <taxon>Chloroflexota</taxon>
        <taxon>Ktedonobacteria</taxon>
        <taxon>Ktedonobacterales</taxon>
        <taxon>Dictyobacteraceae</taxon>
        <taxon>Dictyobacter</taxon>
    </lineage>
</organism>
<dbReference type="AlphaFoldDB" id="A0A401ZBU1"/>
<dbReference type="SUPFAM" id="SSF52540">
    <property type="entry name" value="P-loop containing nucleoside triphosphate hydrolases"/>
    <property type="match status" value="1"/>
</dbReference>
<evidence type="ECO:0000313" key="1">
    <source>
        <dbReference type="EMBL" id="GCE04335.1"/>
    </source>
</evidence>
<dbReference type="InterPro" id="IPR027417">
    <property type="entry name" value="P-loop_NTPase"/>
</dbReference>
<evidence type="ECO:0000313" key="2">
    <source>
        <dbReference type="Proteomes" id="UP000287224"/>
    </source>
</evidence>
<dbReference type="RefSeq" id="WP_126595500.1">
    <property type="nucleotide sequence ID" value="NZ_BIFQ01000001.1"/>
</dbReference>
<dbReference type="Proteomes" id="UP000287224">
    <property type="component" value="Unassembled WGS sequence"/>
</dbReference>
<sequence length="246" mass="29069">MAINLFLLGRPGSGKSTAAHYIQWLLKKYHWSAVHINDYHFLLNQFREDIHQRKFKPSGCGGFDVLDFSVLDEVLRDLEHEAQNYAAHPRTVLLLEFARNDYMQALRQFQTDFLRNACFLFFEADLDTCVDRVYTRAYHPTNADDHFISEEMLRSYYHEDNRVHLIYQLLSSYGVGENNICVIHNNSTRRNFYEQVRRFTVDQLLSPAKEHQHPVGIHTADHEYAPAYTKHPTSGRAYERRQRQKM</sequence>
<comment type="caution">
    <text evidence="1">The sequence shown here is derived from an EMBL/GenBank/DDBJ whole genome shotgun (WGS) entry which is preliminary data.</text>
</comment>
<dbReference type="Gene3D" id="3.40.50.300">
    <property type="entry name" value="P-loop containing nucleotide triphosphate hydrolases"/>
    <property type="match status" value="1"/>
</dbReference>